<dbReference type="GO" id="GO:0015030">
    <property type="term" value="C:Cajal body"/>
    <property type="evidence" value="ECO:0007669"/>
    <property type="project" value="UniProtKB-SubCell"/>
</dbReference>
<evidence type="ECO:0000256" key="4">
    <source>
        <dbReference type="ARBA" id="ARBA00022664"/>
    </source>
</evidence>
<dbReference type="AlphaFoldDB" id="A0A498SNT6"/>
<dbReference type="STRING" id="6277.A0A498SNT6"/>
<gene>
    <name evidence="13" type="ORF">NAV_LOCUS6436</name>
</gene>
<dbReference type="GO" id="GO:0006397">
    <property type="term" value="P:mRNA processing"/>
    <property type="evidence" value="ECO:0007669"/>
    <property type="project" value="UniProtKB-KW"/>
</dbReference>
<keyword evidence="7" id="KW-0539">Nucleus</keyword>
<dbReference type="SMART" id="SM01161">
    <property type="entry name" value="DUF1767"/>
    <property type="match status" value="1"/>
</dbReference>
<protein>
    <recommendedName>
        <fullName evidence="9">Survival of motor neuron-related-splicing factor 30</fullName>
    </recommendedName>
    <alternativeName>
        <fullName evidence="10">Survival motor neuron domain-containing protein 1</fullName>
    </alternativeName>
</protein>
<dbReference type="SUPFAM" id="SSF63748">
    <property type="entry name" value="Tudor/PWWP/MBT"/>
    <property type="match status" value="1"/>
</dbReference>
<dbReference type="Gene3D" id="2.30.30.140">
    <property type="match status" value="1"/>
</dbReference>
<comment type="subcellular location">
    <subcellularLocation>
        <location evidence="1">Nucleus speckle</location>
    </subcellularLocation>
    <subcellularLocation>
        <location evidence="2">Nucleus</location>
        <location evidence="2">Cajal body</location>
    </subcellularLocation>
</comment>
<dbReference type="PANTHER" id="PTHR13681:SF24">
    <property type="entry name" value="TUDOR DOMAIN-CONTAINING PROTEIN 3"/>
    <property type="match status" value="1"/>
</dbReference>
<dbReference type="OrthoDB" id="434939at2759"/>
<dbReference type="PROSITE" id="PS50304">
    <property type="entry name" value="TUDOR"/>
    <property type="match status" value="1"/>
</dbReference>
<keyword evidence="6" id="KW-0508">mRNA splicing</keyword>
<evidence type="ECO:0000256" key="10">
    <source>
        <dbReference type="ARBA" id="ARBA00042567"/>
    </source>
</evidence>
<evidence type="ECO:0000313" key="13">
    <source>
        <dbReference type="EMBL" id="VBB31645.1"/>
    </source>
</evidence>
<keyword evidence="14" id="KW-1185">Reference proteome</keyword>
<accession>A0A498SNT6</accession>
<sequence>MNGSELEELLVREGWPINEKQLTDFFGKPFSRIQDVDQLKKQLLDTDMREYALPVLSDRINKQLNEFKGPLVVQIIKSHNVSYPKYSETTHADGLIKIQLSDGFSSVQALLFDPIPKLNAKTPPGTKLCLVGKIPIENGMLLINGANCQVLGGNVEKMVEKWNMEKNWLQKPTRTAETNAPKWIQFSKQQLSHSSPPVNSTNKIFRANDIINGLNKRISDERSDDFNAARKAQIEQVVENNAIKKFARSQLKPKPLENSASTSCNISGKKDPMVKAKPDVENRVIYNRRFVRDDKKNLSPIHRPSNPPTLYDFVQSKVPISDESFKQRDHGNLEVEKIEVNVENAETQEMDRARRNRFNERGFRNRQIPDNGNGSRTVEISNSNRYRKQLNWRPDRERNNVTNVTMRDRFRSNYADDQSISINSEQFMELTCGLRLRLISWKNNSSQYGGFGFIIIDFSALHISPVDNGPDVCNDHNIPQQTVFFENRNHGYQQNAIYRQLYDQQQSLQQQQPFDNVMLNGEVPPVWKIGDKCLAPWSDGQFYPSTLVSMGPADMCTIEYHEYGNRSSVPIGVLLPFQTF</sequence>
<evidence type="ECO:0000256" key="5">
    <source>
        <dbReference type="ARBA" id="ARBA00022728"/>
    </source>
</evidence>
<dbReference type="Gene3D" id="2.40.50.770">
    <property type="entry name" value="RecQ-mediated genome instability protein Rmi1, C-terminal domain"/>
    <property type="match status" value="1"/>
</dbReference>
<evidence type="ECO:0000256" key="7">
    <source>
        <dbReference type="ARBA" id="ARBA00023242"/>
    </source>
</evidence>
<dbReference type="SMART" id="SM00333">
    <property type="entry name" value="TUDOR"/>
    <property type="match status" value="1"/>
</dbReference>
<dbReference type="InterPro" id="IPR002999">
    <property type="entry name" value="Tudor"/>
</dbReference>
<evidence type="ECO:0000313" key="14">
    <source>
        <dbReference type="Proteomes" id="UP000276991"/>
    </source>
</evidence>
<organism evidence="13 14">
    <name type="scientific">Acanthocheilonema viteae</name>
    <name type="common">Filarial nematode worm</name>
    <name type="synonym">Dipetalonema viteae</name>
    <dbReference type="NCBI Taxonomy" id="6277"/>
    <lineage>
        <taxon>Eukaryota</taxon>
        <taxon>Metazoa</taxon>
        <taxon>Ecdysozoa</taxon>
        <taxon>Nematoda</taxon>
        <taxon>Chromadorea</taxon>
        <taxon>Rhabditida</taxon>
        <taxon>Spirurina</taxon>
        <taxon>Spiruromorpha</taxon>
        <taxon>Filarioidea</taxon>
        <taxon>Onchocercidae</taxon>
        <taxon>Acanthocheilonema</taxon>
    </lineage>
</organism>
<reference evidence="13 14" key="1">
    <citation type="submission" date="2018-08" db="EMBL/GenBank/DDBJ databases">
        <authorList>
            <person name="Laetsch R D."/>
            <person name="Stevens L."/>
            <person name="Kumar S."/>
            <person name="Blaxter L. M."/>
        </authorList>
    </citation>
    <scope>NUCLEOTIDE SEQUENCE [LARGE SCALE GENOMIC DNA]</scope>
</reference>
<dbReference type="GO" id="GO:0008380">
    <property type="term" value="P:RNA splicing"/>
    <property type="evidence" value="ECO:0007669"/>
    <property type="project" value="UniProtKB-KW"/>
</dbReference>
<dbReference type="GO" id="GO:0005681">
    <property type="term" value="C:spliceosomal complex"/>
    <property type="evidence" value="ECO:0007669"/>
    <property type="project" value="UniProtKB-KW"/>
</dbReference>
<feature type="domain" description="Tudor" evidence="12">
    <location>
        <begin position="526"/>
        <end position="580"/>
    </location>
</feature>
<dbReference type="InterPro" id="IPR010304">
    <property type="entry name" value="SMN_Tudor"/>
</dbReference>
<dbReference type="InterPro" id="IPR013894">
    <property type="entry name" value="RMI1_OB"/>
</dbReference>
<dbReference type="Proteomes" id="UP000276991">
    <property type="component" value="Unassembled WGS sequence"/>
</dbReference>
<evidence type="ECO:0000259" key="12">
    <source>
        <dbReference type="PROSITE" id="PS50304"/>
    </source>
</evidence>
<dbReference type="GO" id="GO:0016607">
    <property type="term" value="C:nuclear speck"/>
    <property type="evidence" value="ECO:0007669"/>
    <property type="project" value="UniProtKB-SubCell"/>
</dbReference>
<dbReference type="PANTHER" id="PTHR13681">
    <property type="entry name" value="SURVIVAL OF MOTOR NEURON-RELATED-SPLICING FACTOR 30-RELATED"/>
    <property type="match status" value="1"/>
</dbReference>
<name>A0A498SNT6_ACAVI</name>
<comment type="similarity">
    <text evidence="3">Belongs to the SMN family.</text>
</comment>
<evidence type="ECO:0000256" key="9">
    <source>
        <dbReference type="ARBA" id="ARBA00041083"/>
    </source>
</evidence>
<dbReference type="EMBL" id="UPTC01001319">
    <property type="protein sequence ID" value="VBB31645.1"/>
    <property type="molecule type" value="Genomic_DNA"/>
</dbReference>
<evidence type="ECO:0000256" key="11">
    <source>
        <dbReference type="SAM" id="MobiDB-lite"/>
    </source>
</evidence>
<keyword evidence="4" id="KW-0507">mRNA processing</keyword>
<evidence type="ECO:0000256" key="8">
    <source>
        <dbReference type="ARBA" id="ARBA00037618"/>
    </source>
</evidence>
<dbReference type="Pfam" id="PF08585">
    <property type="entry name" value="RMI1_N_C"/>
    <property type="match status" value="1"/>
</dbReference>
<evidence type="ECO:0000256" key="3">
    <source>
        <dbReference type="ARBA" id="ARBA00005371"/>
    </source>
</evidence>
<dbReference type="GO" id="GO:0005737">
    <property type="term" value="C:cytoplasm"/>
    <property type="evidence" value="ECO:0007669"/>
    <property type="project" value="InterPro"/>
</dbReference>
<evidence type="ECO:0000256" key="2">
    <source>
        <dbReference type="ARBA" id="ARBA00004408"/>
    </source>
</evidence>
<dbReference type="Pfam" id="PF06003">
    <property type="entry name" value="SMN_Tudor"/>
    <property type="match status" value="1"/>
</dbReference>
<proteinExistence type="inferred from homology"/>
<feature type="region of interest" description="Disordered" evidence="11">
    <location>
        <begin position="249"/>
        <end position="273"/>
    </location>
</feature>
<dbReference type="GO" id="GO:0003723">
    <property type="term" value="F:RNA binding"/>
    <property type="evidence" value="ECO:0007669"/>
    <property type="project" value="InterPro"/>
</dbReference>
<evidence type="ECO:0000256" key="1">
    <source>
        <dbReference type="ARBA" id="ARBA00004324"/>
    </source>
</evidence>
<keyword evidence="5" id="KW-0747">Spliceosome</keyword>
<comment type="function">
    <text evidence="8">Involved in spliceosome assembly.</text>
</comment>
<evidence type="ECO:0000256" key="6">
    <source>
        <dbReference type="ARBA" id="ARBA00023187"/>
    </source>
</evidence>
<dbReference type="InterPro" id="IPR042470">
    <property type="entry name" value="RMI1_N_C_sf"/>
</dbReference>